<dbReference type="SUPFAM" id="SSF52025">
    <property type="entry name" value="PA domain"/>
    <property type="match status" value="1"/>
</dbReference>
<dbReference type="InterPro" id="IPR046450">
    <property type="entry name" value="PA_dom_sf"/>
</dbReference>
<dbReference type="InterPro" id="IPR003137">
    <property type="entry name" value="PA_domain"/>
</dbReference>
<evidence type="ECO:0000259" key="1">
    <source>
        <dbReference type="Pfam" id="PF02225"/>
    </source>
</evidence>
<feature type="domain" description="PA" evidence="1">
    <location>
        <begin position="371"/>
        <end position="458"/>
    </location>
</feature>
<name>A0A5C4RPN0_9GAMM</name>
<protein>
    <submittedName>
        <fullName evidence="2">Serine protease</fullName>
    </submittedName>
</protein>
<evidence type="ECO:0000313" key="2">
    <source>
        <dbReference type="EMBL" id="TNJ33090.1"/>
    </source>
</evidence>
<dbReference type="AlphaFoldDB" id="A0A5C4RPN0"/>
<organism evidence="2 3">
    <name type="scientific">Arenimonas terrae</name>
    <dbReference type="NCBI Taxonomy" id="2546226"/>
    <lineage>
        <taxon>Bacteria</taxon>
        <taxon>Pseudomonadati</taxon>
        <taxon>Pseudomonadota</taxon>
        <taxon>Gammaproteobacteria</taxon>
        <taxon>Lysobacterales</taxon>
        <taxon>Lysobacteraceae</taxon>
        <taxon>Arenimonas</taxon>
    </lineage>
</organism>
<accession>A0A5C4RPN0</accession>
<dbReference type="OrthoDB" id="614750at2"/>
<gene>
    <name evidence="2" type="ORF">E1B00_12345</name>
</gene>
<comment type="caution">
    <text evidence="2">The sequence shown here is derived from an EMBL/GenBank/DDBJ whole genome shotgun (WGS) entry which is preliminary data.</text>
</comment>
<dbReference type="CDD" id="cd04818">
    <property type="entry name" value="PA_subtilisin_1"/>
    <property type="match status" value="1"/>
</dbReference>
<dbReference type="EMBL" id="SMDR01000003">
    <property type="protein sequence ID" value="TNJ33090.1"/>
    <property type="molecule type" value="Genomic_DNA"/>
</dbReference>
<reference evidence="2 3" key="1">
    <citation type="submission" date="2019-03" db="EMBL/GenBank/DDBJ databases">
        <title>Arenimonas daejeonensis sp. nov., isolated from compost.</title>
        <authorList>
            <person name="Jeon C.O."/>
        </authorList>
    </citation>
    <scope>NUCLEOTIDE SEQUENCE [LARGE SCALE GENOMIC DNA]</scope>
    <source>
        <strain evidence="2 3">R29</strain>
    </source>
</reference>
<dbReference type="Pfam" id="PF02225">
    <property type="entry name" value="PA"/>
    <property type="match status" value="1"/>
</dbReference>
<keyword evidence="2" id="KW-0378">Hydrolase</keyword>
<dbReference type="Gene3D" id="3.50.30.30">
    <property type="match status" value="1"/>
</dbReference>
<dbReference type="GO" id="GO:0006508">
    <property type="term" value="P:proteolysis"/>
    <property type="evidence" value="ECO:0007669"/>
    <property type="project" value="UniProtKB-KW"/>
</dbReference>
<sequence>MPNACASPRARRRAPASAACCVRPPKPRRSRPWSATPTVRCRCWFPKAWTARYWSRATRRASWWSPTPATWRWTMSRNKSALAIALVAAFAAAPLSAAELVVVNLDAGTGAGLDDPTPRAPEGGNPATTLGEQRQVVYAYAARMWGAIMQSEVPIIVGARFIPQACTATGAVLGSAGTTSVFRDFPGAIAPGTWHNVALTEAIVGFDANPGALDISSQFNSRISGDPACLGGADWYYGLDGQTPAGSVNFLNVVMHEIGHGIGFQSFLNVSTGSMFAPDAANPSGYPDVYLRNAFNNTLGKAFPVMNNAERAFSVRDAGRTVWTGGNVASAAPDFLDPRLAINISAPAGLEGPREAGRSTLGPFVTPGSFSGEVVVADDGIGAGGDACEPLANAAAVAGRIALVDRGTCTFDVKALNAQSAGASGVLVANNVAGLVEPGGVNAAVAIPVLGLSQADGNVVRAASPGVQVEAITDPDRLVGADDAGRVRLNTPTTLAPGSTFSHYDTALSPNALMEPSITGTLRADLDVDLTPALFRDTGWGTNPGNARLGNCDTGVPVVDPAGVAVGASIEARSLICRAFAPNHGKYVGCMAAYADGLVAQGLIEGRDKGRVTSCAARNK</sequence>
<keyword evidence="2" id="KW-0645">Protease</keyword>
<keyword evidence="3" id="KW-1185">Reference proteome</keyword>
<dbReference type="Proteomes" id="UP000305760">
    <property type="component" value="Unassembled WGS sequence"/>
</dbReference>
<proteinExistence type="predicted"/>
<dbReference type="GO" id="GO:0008233">
    <property type="term" value="F:peptidase activity"/>
    <property type="evidence" value="ECO:0007669"/>
    <property type="project" value="UniProtKB-KW"/>
</dbReference>
<evidence type="ECO:0000313" key="3">
    <source>
        <dbReference type="Proteomes" id="UP000305760"/>
    </source>
</evidence>